<dbReference type="PRINTS" id="PR00081">
    <property type="entry name" value="GDHRDH"/>
</dbReference>
<dbReference type="PANTHER" id="PTHR24320:SF236">
    <property type="entry name" value="SHORT-CHAIN DEHYDROGENASE-RELATED"/>
    <property type="match status" value="1"/>
</dbReference>
<dbReference type="InterPro" id="IPR036291">
    <property type="entry name" value="NAD(P)-bd_dom_sf"/>
</dbReference>
<dbReference type="Proteomes" id="UP000007796">
    <property type="component" value="Unassembled WGS sequence"/>
</dbReference>
<comment type="similarity">
    <text evidence="1">Belongs to the short-chain dehydrogenases/reductases (SDR) family.</text>
</comment>
<accession>F0XH27</accession>
<keyword evidence="2" id="KW-0521">NADP</keyword>
<dbReference type="InParanoid" id="F0XH27"/>
<evidence type="ECO:0000256" key="3">
    <source>
        <dbReference type="ARBA" id="ARBA00023002"/>
    </source>
</evidence>
<evidence type="ECO:0000313" key="4">
    <source>
        <dbReference type="EMBL" id="EFX02980.1"/>
    </source>
</evidence>
<dbReference type="FunCoup" id="F0XH27">
    <property type="interactions" value="212"/>
</dbReference>
<keyword evidence="5" id="KW-1185">Reference proteome</keyword>
<reference evidence="4 5" key="1">
    <citation type="journal article" date="2011" name="Proc. Natl. Acad. Sci. U.S.A.">
        <title>Genome and transcriptome analyses of the mountain pine beetle-fungal symbiont Grosmannia clavigera, a lodgepole pine pathogen.</title>
        <authorList>
            <person name="DiGuistini S."/>
            <person name="Wang Y."/>
            <person name="Liao N.Y."/>
            <person name="Taylor G."/>
            <person name="Tanguay P."/>
            <person name="Feau N."/>
            <person name="Henrissat B."/>
            <person name="Chan S.K."/>
            <person name="Hesse-Orce U."/>
            <person name="Alamouti S.M."/>
            <person name="Tsui C.K.M."/>
            <person name="Docking R.T."/>
            <person name="Levasseur A."/>
            <person name="Haridas S."/>
            <person name="Robertson G."/>
            <person name="Birol I."/>
            <person name="Holt R.A."/>
            <person name="Marra M.A."/>
            <person name="Hamelin R.C."/>
            <person name="Hirst M."/>
            <person name="Jones S.J.M."/>
            <person name="Bohlmann J."/>
            <person name="Breuil C."/>
        </authorList>
    </citation>
    <scope>NUCLEOTIDE SEQUENCE [LARGE SCALE GENOMIC DNA]</scope>
    <source>
        <strain evidence="5">kw1407 / UAMH 11150</strain>
    </source>
</reference>
<dbReference type="RefSeq" id="XP_014172462.1">
    <property type="nucleotide sequence ID" value="XM_014316987.1"/>
</dbReference>
<dbReference type="eggNOG" id="KOG1208">
    <property type="taxonomic scope" value="Eukaryota"/>
</dbReference>
<dbReference type="GO" id="GO:0016491">
    <property type="term" value="F:oxidoreductase activity"/>
    <property type="evidence" value="ECO:0007669"/>
    <property type="project" value="UniProtKB-KW"/>
</dbReference>
<proteinExistence type="inferred from homology"/>
<protein>
    <submittedName>
        <fullName evidence="4">Short chain dehydrogenase reductase</fullName>
    </submittedName>
</protein>
<evidence type="ECO:0000313" key="5">
    <source>
        <dbReference type="Proteomes" id="UP000007796"/>
    </source>
</evidence>
<dbReference type="GeneID" id="25975950"/>
<dbReference type="STRING" id="655863.F0XH27"/>
<keyword evidence="3" id="KW-0560">Oxidoreductase</keyword>
<organism evidence="5">
    <name type="scientific">Grosmannia clavigera (strain kw1407 / UAMH 11150)</name>
    <name type="common">Blue stain fungus</name>
    <name type="synonym">Graphiocladiella clavigera</name>
    <dbReference type="NCBI Taxonomy" id="655863"/>
    <lineage>
        <taxon>Eukaryota</taxon>
        <taxon>Fungi</taxon>
        <taxon>Dikarya</taxon>
        <taxon>Ascomycota</taxon>
        <taxon>Pezizomycotina</taxon>
        <taxon>Sordariomycetes</taxon>
        <taxon>Sordariomycetidae</taxon>
        <taxon>Ophiostomatales</taxon>
        <taxon>Ophiostomataceae</taxon>
        <taxon>Leptographium</taxon>
    </lineage>
</organism>
<dbReference type="Gene3D" id="3.40.50.720">
    <property type="entry name" value="NAD(P)-binding Rossmann-like Domain"/>
    <property type="match status" value="1"/>
</dbReference>
<evidence type="ECO:0000256" key="1">
    <source>
        <dbReference type="ARBA" id="ARBA00006484"/>
    </source>
</evidence>
<dbReference type="SUPFAM" id="SSF51735">
    <property type="entry name" value="NAD(P)-binding Rossmann-fold domains"/>
    <property type="match status" value="1"/>
</dbReference>
<dbReference type="OrthoDB" id="191139at2759"/>
<gene>
    <name evidence="4" type="ORF">CMQ_2909</name>
</gene>
<dbReference type="InterPro" id="IPR002347">
    <property type="entry name" value="SDR_fam"/>
</dbReference>
<dbReference type="PANTHER" id="PTHR24320">
    <property type="entry name" value="RETINOL DEHYDROGENASE"/>
    <property type="match status" value="1"/>
</dbReference>
<evidence type="ECO:0000256" key="2">
    <source>
        <dbReference type="ARBA" id="ARBA00022857"/>
    </source>
</evidence>
<dbReference type="EMBL" id="GL629769">
    <property type="protein sequence ID" value="EFX02980.1"/>
    <property type="molecule type" value="Genomic_DNA"/>
</dbReference>
<name>F0XH27_GROCL</name>
<dbReference type="Pfam" id="PF00106">
    <property type="entry name" value="adh_short"/>
    <property type="match status" value="1"/>
</dbReference>
<dbReference type="AlphaFoldDB" id="F0XH27"/>
<sequence length="322" mass="35672">MASVGYLRPSMIQQNFPGAPKFTEKDIPDLSDRVYIVTGANTGVGKELTQILYAANGTVYLACRSKGKAQKAIEEIKAAAPGSRGRLAFLPLDLSDLSTVKPAVEAFKETEDKLDVLFNNAGVMIPPEDKKTAQGYDMQLGTNCLGPFLFTNLLTPTLRQTAALRPRGSVRVVWVASMAAELYSVKYGIDMSNLKGKDYIRKQDPMTLYGNSKAGNYLHSFEYARQHKNDDIISVGFFLRMSMQMFTKIMLHPRIYGAYTELFAGLSPNVTVERTGQWIGPWGRFFNIRKDIAVGAKPTSEGGLGVAKQFWDWTIAQVTPFI</sequence>
<dbReference type="HOGENOM" id="CLU_010194_44_6_1"/>